<evidence type="ECO:0000313" key="3">
    <source>
        <dbReference type="Proteomes" id="UP000266673"/>
    </source>
</evidence>
<proteinExistence type="predicted"/>
<dbReference type="AlphaFoldDB" id="A0A397UKN5"/>
<feature type="coiled-coil region" evidence="1">
    <location>
        <begin position="105"/>
        <end position="139"/>
    </location>
</feature>
<sequence>MVFYVNVKVTVYFRSYTKTSLNDSSQLHENVHKTKLHENVASYYSERLERAKKSKVRRYGISSAFNEVRNCLASTSHPCDGAKQEDVLKKVVSYIKDQMLRENTMEESKKKKEELDCEISRLKKEKYDLIHELDDLKKEKEKGQLELLNYRISLSLGLNLIEFYDNS</sequence>
<keyword evidence="3" id="KW-1185">Reference proteome</keyword>
<name>A0A397UKN5_9GLOM</name>
<evidence type="ECO:0000313" key="2">
    <source>
        <dbReference type="EMBL" id="RIB09798.1"/>
    </source>
</evidence>
<gene>
    <name evidence="2" type="ORF">C2G38_2146369</name>
</gene>
<protein>
    <recommendedName>
        <fullName evidence="4">BHLH domain-containing protein</fullName>
    </recommendedName>
</protein>
<comment type="caution">
    <text evidence="2">The sequence shown here is derived from an EMBL/GenBank/DDBJ whole genome shotgun (WGS) entry which is preliminary data.</text>
</comment>
<evidence type="ECO:0000256" key="1">
    <source>
        <dbReference type="SAM" id="Coils"/>
    </source>
</evidence>
<keyword evidence="1" id="KW-0175">Coiled coil</keyword>
<reference evidence="2 3" key="1">
    <citation type="submission" date="2018-06" db="EMBL/GenBank/DDBJ databases">
        <title>Comparative genomics reveals the genomic features of Rhizophagus irregularis, R. cerebriforme, R. diaphanum and Gigaspora rosea, and their symbiotic lifestyle signature.</title>
        <authorList>
            <person name="Morin E."/>
            <person name="San Clemente H."/>
            <person name="Chen E.C.H."/>
            <person name="De La Providencia I."/>
            <person name="Hainaut M."/>
            <person name="Kuo A."/>
            <person name="Kohler A."/>
            <person name="Murat C."/>
            <person name="Tang N."/>
            <person name="Roy S."/>
            <person name="Loubradou J."/>
            <person name="Henrissat B."/>
            <person name="Grigoriev I.V."/>
            <person name="Corradi N."/>
            <person name="Roux C."/>
            <person name="Martin F.M."/>
        </authorList>
    </citation>
    <scope>NUCLEOTIDE SEQUENCE [LARGE SCALE GENOMIC DNA]</scope>
    <source>
        <strain evidence="2 3">DAOM 194757</strain>
    </source>
</reference>
<dbReference type="EMBL" id="QKWP01001325">
    <property type="protein sequence ID" value="RIB09798.1"/>
    <property type="molecule type" value="Genomic_DNA"/>
</dbReference>
<dbReference type="Proteomes" id="UP000266673">
    <property type="component" value="Unassembled WGS sequence"/>
</dbReference>
<feature type="non-terminal residue" evidence="2">
    <location>
        <position position="167"/>
    </location>
</feature>
<evidence type="ECO:0008006" key="4">
    <source>
        <dbReference type="Google" id="ProtNLM"/>
    </source>
</evidence>
<organism evidence="2 3">
    <name type="scientific">Gigaspora rosea</name>
    <dbReference type="NCBI Taxonomy" id="44941"/>
    <lineage>
        <taxon>Eukaryota</taxon>
        <taxon>Fungi</taxon>
        <taxon>Fungi incertae sedis</taxon>
        <taxon>Mucoromycota</taxon>
        <taxon>Glomeromycotina</taxon>
        <taxon>Glomeromycetes</taxon>
        <taxon>Diversisporales</taxon>
        <taxon>Gigasporaceae</taxon>
        <taxon>Gigaspora</taxon>
    </lineage>
</organism>
<accession>A0A397UKN5</accession>